<name>A0A382F915_9ZZZZ</name>
<organism evidence="2">
    <name type="scientific">marine metagenome</name>
    <dbReference type="NCBI Taxonomy" id="408172"/>
    <lineage>
        <taxon>unclassified sequences</taxon>
        <taxon>metagenomes</taxon>
        <taxon>ecological metagenomes</taxon>
    </lineage>
</organism>
<dbReference type="InterPro" id="IPR029021">
    <property type="entry name" value="Prot-tyrosine_phosphatase-like"/>
</dbReference>
<dbReference type="Gene3D" id="3.90.190.10">
    <property type="entry name" value="Protein tyrosine phosphatase superfamily"/>
    <property type="match status" value="1"/>
</dbReference>
<dbReference type="InterPro" id="IPR000387">
    <property type="entry name" value="Tyr_Pase_dom"/>
</dbReference>
<dbReference type="PROSITE" id="PS50056">
    <property type="entry name" value="TYR_PHOSPHATASE_2"/>
    <property type="match status" value="1"/>
</dbReference>
<dbReference type="EMBL" id="UINC01048704">
    <property type="protein sequence ID" value="SVB59568.1"/>
    <property type="molecule type" value="Genomic_DNA"/>
</dbReference>
<accession>A0A382F915</accession>
<protein>
    <recommendedName>
        <fullName evidence="1">Tyrosine specific protein phosphatases domain-containing protein</fullName>
    </recommendedName>
</protein>
<dbReference type="Pfam" id="PF22785">
    <property type="entry name" value="Tc-R-P"/>
    <property type="match status" value="1"/>
</dbReference>
<dbReference type="SUPFAM" id="SSF52799">
    <property type="entry name" value="(Phosphotyrosine protein) phosphatases II"/>
    <property type="match status" value="1"/>
</dbReference>
<dbReference type="PANTHER" id="PTHR23339">
    <property type="entry name" value="TYROSINE SPECIFIC PROTEIN PHOSPHATASE AND DUAL SPECIFICITY PROTEIN PHOSPHATASE"/>
    <property type="match status" value="1"/>
</dbReference>
<sequence>MGKPLDLASAGVMGPTGRSYWVVEQRFAAGAYPGKAGRGDLEQVPDVIEQALAAGIDVFVNLTQDYPGGSDSHLTHYDSFVEGQAQIDRYPIVDLSIPTVEATVEILDGIDRGLEAGRNVYAHCWGGIGRTGTIVGCWLVRHHYATPADVLDVLQELRLGDAGTGLTRVSPETPEQFGFVTDWEPGQ</sequence>
<evidence type="ECO:0000259" key="1">
    <source>
        <dbReference type="PROSITE" id="PS50056"/>
    </source>
</evidence>
<feature type="domain" description="Tyrosine specific protein phosphatases" evidence="1">
    <location>
        <begin position="101"/>
        <end position="158"/>
    </location>
</feature>
<reference evidence="2" key="1">
    <citation type="submission" date="2018-05" db="EMBL/GenBank/DDBJ databases">
        <authorList>
            <person name="Lanie J.A."/>
            <person name="Ng W.-L."/>
            <person name="Kazmierczak K.M."/>
            <person name="Andrzejewski T.M."/>
            <person name="Davidsen T.M."/>
            <person name="Wayne K.J."/>
            <person name="Tettelin H."/>
            <person name="Glass J.I."/>
            <person name="Rusch D."/>
            <person name="Podicherti R."/>
            <person name="Tsui H.-C.T."/>
            <person name="Winkler M.E."/>
        </authorList>
    </citation>
    <scope>NUCLEOTIDE SEQUENCE</scope>
</reference>
<proteinExistence type="predicted"/>
<gene>
    <name evidence="2" type="ORF">METZ01_LOCUS212422</name>
</gene>
<dbReference type="InterPro" id="IPR050561">
    <property type="entry name" value="PTP"/>
</dbReference>
<dbReference type="AlphaFoldDB" id="A0A382F915"/>
<evidence type="ECO:0000313" key="2">
    <source>
        <dbReference type="EMBL" id="SVB59568.1"/>
    </source>
</evidence>